<evidence type="ECO:0000256" key="3">
    <source>
        <dbReference type="ARBA" id="ARBA00022840"/>
    </source>
</evidence>
<dbReference type="GO" id="GO:0005524">
    <property type="term" value="F:ATP binding"/>
    <property type="evidence" value="ECO:0007669"/>
    <property type="project" value="UniProtKB-KW"/>
</dbReference>
<evidence type="ECO:0000259" key="5">
    <source>
        <dbReference type="PROSITE" id="PS50893"/>
    </source>
</evidence>
<dbReference type="AlphaFoldDB" id="A0A8J7U611"/>
<dbReference type="EMBL" id="JAFREP010000021">
    <property type="protein sequence ID" value="MBO1321043.1"/>
    <property type="molecule type" value="Genomic_DNA"/>
</dbReference>
<dbReference type="InterPro" id="IPR027417">
    <property type="entry name" value="P-loop_NTPase"/>
</dbReference>
<keyword evidence="1" id="KW-0813">Transport</keyword>
<dbReference type="InterPro" id="IPR017911">
    <property type="entry name" value="MacB-like_ATP-bd"/>
</dbReference>
<comment type="similarity">
    <text evidence="4">Belongs to the ABC transporter superfamily. Macrolide exporter (TC 3.A.1.122) family.</text>
</comment>
<dbReference type="GO" id="GO:0022857">
    <property type="term" value="F:transmembrane transporter activity"/>
    <property type="evidence" value="ECO:0007669"/>
    <property type="project" value="UniProtKB-ARBA"/>
</dbReference>
<dbReference type="Proteomes" id="UP000664417">
    <property type="component" value="Unassembled WGS sequence"/>
</dbReference>
<dbReference type="FunFam" id="3.40.50.300:FF:000032">
    <property type="entry name" value="Export ABC transporter ATP-binding protein"/>
    <property type="match status" value="1"/>
</dbReference>
<dbReference type="InterPro" id="IPR017871">
    <property type="entry name" value="ABC_transporter-like_CS"/>
</dbReference>
<dbReference type="PROSITE" id="PS00211">
    <property type="entry name" value="ABC_TRANSPORTER_1"/>
    <property type="match status" value="1"/>
</dbReference>
<keyword evidence="3 6" id="KW-0067">ATP-binding</keyword>
<organism evidence="6 7">
    <name type="scientific">Acanthopleuribacter pedis</name>
    <dbReference type="NCBI Taxonomy" id="442870"/>
    <lineage>
        <taxon>Bacteria</taxon>
        <taxon>Pseudomonadati</taxon>
        <taxon>Acidobacteriota</taxon>
        <taxon>Holophagae</taxon>
        <taxon>Acanthopleuribacterales</taxon>
        <taxon>Acanthopleuribacteraceae</taxon>
        <taxon>Acanthopleuribacter</taxon>
    </lineage>
</organism>
<dbReference type="PANTHER" id="PTHR42798:SF2">
    <property type="entry name" value="ABC TRANSPORTER ATP-BINDING PROTEIN MG467-RELATED"/>
    <property type="match status" value="1"/>
</dbReference>
<dbReference type="GO" id="GO:0016887">
    <property type="term" value="F:ATP hydrolysis activity"/>
    <property type="evidence" value="ECO:0007669"/>
    <property type="project" value="InterPro"/>
</dbReference>
<protein>
    <submittedName>
        <fullName evidence="6">ABC transporter ATP-binding protein</fullName>
    </submittedName>
</protein>
<comment type="caution">
    <text evidence="6">The sequence shown here is derived from an EMBL/GenBank/DDBJ whole genome shotgun (WGS) entry which is preliminary data.</text>
</comment>
<dbReference type="InterPro" id="IPR003593">
    <property type="entry name" value="AAA+_ATPase"/>
</dbReference>
<gene>
    <name evidence="6" type="ORF">J3U88_21370</name>
</gene>
<feature type="domain" description="ABC transporter" evidence="5">
    <location>
        <begin position="2"/>
        <end position="226"/>
    </location>
</feature>
<name>A0A8J7U611_9BACT</name>
<dbReference type="RefSeq" id="WP_207861017.1">
    <property type="nucleotide sequence ID" value="NZ_JAFREP010000021.1"/>
</dbReference>
<reference evidence="6" key="1">
    <citation type="submission" date="2021-03" db="EMBL/GenBank/DDBJ databases">
        <authorList>
            <person name="Wang G."/>
        </authorList>
    </citation>
    <scope>NUCLEOTIDE SEQUENCE</scope>
    <source>
        <strain evidence="6">KCTC 12899</strain>
    </source>
</reference>
<dbReference type="PROSITE" id="PS50893">
    <property type="entry name" value="ABC_TRANSPORTER_2"/>
    <property type="match status" value="1"/>
</dbReference>
<evidence type="ECO:0000256" key="1">
    <source>
        <dbReference type="ARBA" id="ARBA00022448"/>
    </source>
</evidence>
<proteinExistence type="inferred from homology"/>
<keyword evidence="7" id="KW-1185">Reference proteome</keyword>
<dbReference type="Gene3D" id="3.40.50.300">
    <property type="entry name" value="P-loop containing nucleotide triphosphate hydrolases"/>
    <property type="match status" value="1"/>
</dbReference>
<evidence type="ECO:0000256" key="4">
    <source>
        <dbReference type="ARBA" id="ARBA00038388"/>
    </source>
</evidence>
<accession>A0A8J7U611</accession>
<dbReference type="PANTHER" id="PTHR42798">
    <property type="entry name" value="LIPOPROTEIN-RELEASING SYSTEM ATP-BINDING PROTEIN LOLD"/>
    <property type="match status" value="1"/>
</dbReference>
<dbReference type="Pfam" id="PF00005">
    <property type="entry name" value="ABC_tran"/>
    <property type="match status" value="1"/>
</dbReference>
<dbReference type="SMART" id="SM00382">
    <property type="entry name" value="AAA"/>
    <property type="match status" value="1"/>
</dbReference>
<dbReference type="InterPro" id="IPR003439">
    <property type="entry name" value="ABC_transporter-like_ATP-bd"/>
</dbReference>
<evidence type="ECO:0000256" key="2">
    <source>
        <dbReference type="ARBA" id="ARBA00022741"/>
    </source>
</evidence>
<dbReference type="GO" id="GO:0098796">
    <property type="term" value="C:membrane protein complex"/>
    <property type="evidence" value="ECO:0007669"/>
    <property type="project" value="UniProtKB-ARBA"/>
</dbReference>
<evidence type="ECO:0000313" key="6">
    <source>
        <dbReference type="EMBL" id="MBO1321043.1"/>
    </source>
</evidence>
<evidence type="ECO:0000313" key="7">
    <source>
        <dbReference type="Proteomes" id="UP000664417"/>
    </source>
</evidence>
<dbReference type="SUPFAM" id="SSF52540">
    <property type="entry name" value="P-loop containing nucleoside triphosphate hydrolases"/>
    <property type="match status" value="1"/>
</dbReference>
<keyword evidence="2" id="KW-0547">Nucleotide-binding</keyword>
<sequence>MIFIEGLRKTYVMGESQVTALNHIDLNIERGEFVAVMGSSGSGKSTLLNILGCLDTFDTGSYQLNGTEVRRFDDDELAAIRNREIGFIFQNFNLLPRKSALRNAALPLLYRRGERIDWSLAETMLRKVGLGERMHHRPMELSGGQRQRVAIARALINQPAILLADEPTGNLDSKTSAEIMALFCELNQGGHTIVMVTHEEDIAEYAHRVVRLKDGAILSDERTGGAP</sequence>
<dbReference type="CDD" id="cd03255">
    <property type="entry name" value="ABC_MJ0796_LolCDE_FtsE"/>
    <property type="match status" value="1"/>
</dbReference>